<keyword evidence="1" id="KW-0813">Transport</keyword>
<evidence type="ECO:0000259" key="4">
    <source>
        <dbReference type="PROSITE" id="PS50893"/>
    </source>
</evidence>
<dbReference type="EMBL" id="NOWF01000007">
    <property type="protein sequence ID" value="OYD07110.1"/>
    <property type="molecule type" value="Genomic_DNA"/>
</dbReference>
<evidence type="ECO:0000313" key="5">
    <source>
        <dbReference type="EMBL" id="OYD07110.1"/>
    </source>
</evidence>
<reference evidence="5 6" key="1">
    <citation type="submission" date="2017-07" db="EMBL/GenBank/DDBJ databases">
        <title>The genome sequence of Paludifilum halophilum highlights mechanisms for microbial adaptation to high salt environemnts.</title>
        <authorList>
            <person name="Belbahri L."/>
        </authorList>
    </citation>
    <scope>NUCLEOTIDE SEQUENCE [LARGE SCALE GENOMIC DNA]</scope>
    <source>
        <strain evidence="5 6">DSM 102817</strain>
    </source>
</reference>
<dbReference type="Pfam" id="PF00005">
    <property type="entry name" value="ABC_tran"/>
    <property type="match status" value="1"/>
</dbReference>
<sequence length="264" mass="30233">MNLSCEAVSYSIGERELLREIDCRIDSGEFVGLIGPNGSGKSTLLKNVYRRFKLDQGVIRLDERDVRSLSRRRMAQLMSVLRQETMVEFDFTVEEMVRMGRHPHKGWWEAETDSDRDIAANALERVGMADFRGRSFLSLSGGEKQRVLIARALAQEAQVLILDEPTNHLDVRYQLQLMDLLEQLDITIFAALHDLNIAATYCHRLYAICNGKIAASGPPEQLLQPNLLRQIFGVDTEVIRHPRTGRPHILFFSEKQRKKERDTP</sequence>
<dbReference type="InterPro" id="IPR017871">
    <property type="entry name" value="ABC_transporter-like_CS"/>
</dbReference>
<evidence type="ECO:0000256" key="3">
    <source>
        <dbReference type="ARBA" id="ARBA00022840"/>
    </source>
</evidence>
<dbReference type="InterPro" id="IPR003439">
    <property type="entry name" value="ABC_transporter-like_ATP-bd"/>
</dbReference>
<evidence type="ECO:0000256" key="2">
    <source>
        <dbReference type="ARBA" id="ARBA00022741"/>
    </source>
</evidence>
<dbReference type="AlphaFoldDB" id="A0A235B481"/>
<keyword evidence="3" id="KW-0067">ATP-binding</keyword>
<dbReference type="FunFam" id="3.40.50.300:FF:000134">
    <property type="entry name" value="Iron-enterobactin ABC transporter ATP-binding protein"/>
    <property type="match status" value="1"/>
</dbReference>
<evidence type="ECO:0000313" key="6">
    <source>
        <dbReference type="Proteomes" id="UP000215459"/>
    </source>
</evidence>
<dbReference type="RefSeq" id="WP_094264853.1">
    <property type="nucleotide sequence ID" value="NZ_NOWF01000007.1"/>
</dbReference>
<dbReference type="PROSITE" id="PS50893">
    <property type="entry name" value="ABC_TRANSPORTER_2"/>
    <property type="match status" value="1"/>
</dbReference>
<organism evidence="5 6">
    <name type="scientific">Paludifilum halophilum</name>
    <dbReference type="NCBI Taxonomy" id="1642702"/>
    <lineage>
        <taxon>Bacteria</taxon>
        <taxon>Bacillati</taxon>
        <taxon>Bacillota</taxon>
        <taxon>Bacilli</taxon>
        <taxon>Bacillales</taxon>
        <taxon>Thermoactinomycetaceae</taxon>
        <taxon>Paludifilum</taxon>
    </lineage>
</organism>
<dbReference type="PROSITE" id="PS00211">
    <property type="entry name" value="ABC_TRANSPORTER_1"/>
    <property type="match status" value="1"/>
</dbReference>
<dbReference type="InterPro" id="IPR027417">
    <property type="entry name" value="P-loop_NTPase"/>
</dbReference>
<dbReference type="PANTHER" id="PTHR42794">
    <property type="entry name" value="HEMIN IMPORT ATP-BINDING PROTEIN HMUV"/>
    <property type="match status" value="1"/>
</dbReference>
<gene>
    <name evidence="5" type="ORF">CHM34_11965</name>
</gene>
<dbReference type="PANTHER" id="PTHR42794:SF2">
    <property type="entry name" value="ABC TRANSPORTER ATP-BINDING PROTEIN"/>
    <property type="match status" value="1"/>
</dbReference>
<proteinExistence type="predicted"/>
<protein>
    <submittedName>
        <fullName evidence="5">ABC transporter</fullName>
    </submittedName>
</protein>
<accession>A0A235B481</accession>
<dbReference type="SUPFAM" id="SSF52540">
    <property type="entry name" value="P-loop containing nucleoside triphosphate hydrolases"/>
    <property type="match status" value="1"/>
</dbReference>
<evidence type="ECO:0000256" key="1">
    <source>
        <dbReference type="ARBA" id="ARBA00022448"/>
    </source>
</evidence>
<keyword evidence="2" id="KW-0547">Nucleotide-binding</keyword>
<feature type="domain" description="ABC transporter" evidence="4">
    <location>
        <begin position="3"/>
        <end position="235"/>
    </location>
</feature>
<dbReference type="CDD" id="cd03214">
    <property type="entry name" value="ABC_Iron-Siderophores_B12_Hemin"/>
    <property type="match status" value="1"/>
</dbReference>
<dbReference type="GO" id="GO:0016887">
    <property type="term" value="F:ATP hydrolysis activity"/>
    <property type="evidence" value="ECO:0007669"/>
    <property type="project" value="InterPro"/>
</dbReference>
<dbReference type="GO" id="GO:0005524">
    <property type="term" value="F:ATP binding"/>
    <property type="evidence" value="ECO:0007669"/>
    <property type="project" value="UniProtKB-KW"/>
</dbReference>
<dbReference type="Proteomes" id="UP000215459">
    <property type="component" value="Unassembled WGS sequence"/>
</dbReference>
<dbReference type="OrthoDB" id="9787851at2"/>
<keyword evidence="6" id="KW-1185">Reference proteome</keyword>
<dbReference type="SMART" id="SM00382">
    <property type="entry name" value="AAA"/>
    <property type="match status" value="1"/>
</dbReference>
<name>A0A235B481_9BACL</name>
<dbReference type="Gene3D" id="3.40.50.300">
    <property type="entry name" value="P-loop containing nucleotide triphosphate hydrolases"/>
    <property type="match status" value="1"/>
</dbReference>
<dbReference type="InterPro" id="IPR003593">
    <property type="entry name" value="AAA+_ATPase"/>
</dbReference>
<comment type="caution">
    <text evidence="5">The sequence shown here is derived from an EMBL/GenBank/DDBJ whole genome shotgun (WGS) entry which is preliminary data.</text>
</comment>